<dbReference type="InterPro" id="IPR036779">
    <property type="entry name" value="LysM_dom_sf"/>
</dbReference>
<dbReference type="SMART" id="SM00257">
    <property type="entry name" value="LysM"/>
    <property type="match status" value="1"/>
</dbReference>
<protein>
    <recommendedName>
        <fullName evidence="1">LysM domain-containing protein</fullName>
    </recommendedName>
</protein>
<feature type="domain" description="LysM" evidence="1">
    <location>
        <begin position="68"/>
        <end position="117"/>
    </location>
</feature>
<dbReference type="KEGG" id="pbj:VN24_24145"/>
<dbReference type="Proteomes" id="UP000032633">
    <property type="component" value="Chromosome"/>
</dbReference>
<reference evidence="3" key="2">
    <citation type="submission" date="2015-03" db="EMBL/GenBank/DDBJ databases">
        <title>Genome sequence of Paenibacillus beijingensis strain DSM 24997T.</title>
        <authorList>
            <person name="Kwak Y."/>
            <person name="Shin J.-H."/>
        </authorList>
    </citation>
    <scope>NUCLEOTIDE SEQUENCE [LARGE SCALE GENOMIC DNA]</scope>
    <source>
        <strain evidence="3">DSM 24997</strain>
    </source>
</reference>
<gene>
    <name evidence="2" type="ORF">VN24_24145</name>
</gene>
<dbReference type="Pfam" id="PF01476">
    <property type="entry name" value="LysM"/>
    <property type="match status" value="1"/>
</dbReference>
<dbReference type="STRING" id="1126833.VN24_24145"/>
<dbReference type="CDD" id="cd00118">
    <property type="entry name" value="LysM"/>
    <property type="match status" value="1"/>
</dbReference>
<dbReference type="PROSITE" id="PS51782">
    <property type="entry name" value="LYSM"/>
    <property type="match status" value="1"/>
</dbReference>
<proteinExistence type="predicted"/>
<evidence type="ECO:0000313" key="2">
    <source>
        <dbReference type="EMBL" id="AJY77074.1"/>
    </source>
</evidence>
<dbReference type="RefSeq" id="WP_045672499.1">
    <property type="nucleotide sequence ID" value="NZ_CP011058.1"/>
</dbReference>
<keyword evidence="3" id="KW-1185">Reference proteome</keyword>
<organism evidence="2 3">
    <name type="scientific">Paenibacillus beijingensis</name>
    <dbReference type="NCBI Taxonomy" id="1126833"/>
    <lineage>
        <taxon>Bacteria</taxon>
        <taxon>Bacillati</taxon>
        <taxon>Bacillota</taxon>
        <taxon>Bacilli</taxon>
        <taxon>Bacillales</taxon>
        <taxon>Paenibacillaceae</taxon>
        <taxon>Paenibacillus</taxon>
    </lineage>
</organism>
<accession>A0A0D5NP22</accession>
<name>A0A0D5NP22_9BACL</name>
<evidence type="ECO:0000313" key="3">
    <source>
        <dbReference type="Proteomes" id="UP000032633"/>
    </source>
</evidence>
<sequence>MFVMSINSKGIQSHKRYHNPAKSNARKIRLRLLSFIAAALFFLLLLSVTLVRIDAQGVKPDPALPGEQIVVVTAGDTLWSIAKDSGLDGGIQEIIFKIKERNGLKNSVIEPGQQIIVPRN</sequence>
<dbReference type="Gene3D" id="3.10.350.10">
    <property type="entry name" value="LysM domain"/>
    <property type="match status" value="1"/>
</dbReference>
<dbReference type="SUPFAM" id="SSF54106">
    <property type="entry name" value="LysM domain"/>
    <property type="match status" value="1"/>
</dbReference>
<dbReference type="HOGENOM" id="CLU_2047341_0_0_9"/>
<dbReference type="AlphaFoldDB" id="A0A0D5NP22"/>
<reference evidence="2 3" key="1">
    <citation type="journal article" date="2015" name="J. Biotechnol.">
        <title>Complete genome sequence of Paenibacillus beijingensis 7188(T) (=DSM 24997(T)), a novel rhizobacterium from jujube garden soil.</title>
        <authorList>
            <person name="Kwak Y."/>
            <person name="Shin J.H."/>
        </authorList>
    </citation>
    <scope>NUCLEOTIDE SEQUENCE [LARGE SCALE GENOMIC DNA]</scope>
    <source>
        <strain evidence="2 3">DSM 24997</strain>
    </source>
</reference>
<evidence type="ECO:0000259" key="1">
    <source>
        <dbReference type="PROSITE" id="PS51782"/>
    </source>
</evidence>
<dbReference type="InterPro" id="IPR018392">
    <property type="entry name" value="LysM"/>
</dbReference>
<dbReference type="OrthoDB" id="9801998at2"/>
<dbReference type="EMBL" id="CP011058">
    <property type="protein sequence ID" value="AJY77074.1"/>
    <property type="molecule type" value="Genomic_DNA"/>
</dbReference>
<dbReference type="PATRIC" id="fig|1126833.4.peg.5311"/>